<evidence type="ECO:0000256" key="3">
    <source>
        <dbReference type="ARBA" id="ARBA00022989"/>
    </source>
</evidence>
<keyword evidence="10" id="KW-1185">Reference proteome</keyword>
<evidence type="ECO:0000256" key="6">
    <source>
        <dbReference type="ARBA" id="ARBA00023239"/>
    </source>
</evidence>
<dbReference type="GO" id="GO:0008488">
    <property type="term" value="F:gamma-glutamyl carboxylase activity"/>
    <property type="evidence" value="ECO:0007669"/>
    <property type="project" value="InterPro"/>
</dbReference>
<keyword evidence="2 7" id="KW-0812">Transmembrane</keyword>
<gene>
    <name evidence="9" type="ORF">NCTC11179_03003</name>
</gene>
<evidence type="ECO:0000256" key="2">
    <source>
        <dbReference type="ARBA" id="ARBA00022692"/>
    </source>
</evidence>
<keyword evidence="5" id="KW-1015">Disulfide bond</keyword>
<dbReference type="Pfam" id="PF05090">
    <property type="entry name" value="HTTM"/>
    <property type="match status" value="1"/>
</dbReference>
<dbReference type="PANTHER" id="PTHR12639">
    <property type="entry name" value="VITAMIN K-DEPENDENT GAMMA-CARBOXYLASE"/>
    <property type="match status" value="1"/>
</dbReference>
<dbReference type="GO" id="GO:0012505">
    <property type="term" value="C:endomembrane system"/>
    <property type="evidence" value="ECO:0007669"/>
    <property type="project" value="UniProtKB-SubCell"/>
</dbReference>
<dbReference type="InterPro" id="IPR053934">
    <property type="entry name" value="HTTM_dom"/>
</dbReference>
<feature type="transmembrane region" description="Helical" evidence="7">
    <location>
        <begin position="201"/>
        <end position="221"/>
    </location>
</feature>
<accession>A0A378U2Z5</accession>
<dbReference type="InterPro" id="IPR007782">
    <property type="entry name" value="VKG_COase"/>
</dbReference>
<protein>
    <submittedName>
        <fullName evidence="9">Vitamin K-dependent gamma-carboxylase</fullName>
    </submittedName>
</protein>
<evidence type="ECO:0000256" key="4">
    <source>
        <dbReference type="ARBA" id="ARBA00023136"/>
    </source>
</evidence>
<feature type="transmembrane region" description="Helical" evidence="7">
    <location>
        <begin position="12"/>
        <end position="37"/>
    </location>
</feature>
<evidence type="ECO:0000313" key="9">
    <source>
        <dbReference type="EMBL" id="STZ69497.1"/>
    </source>
</evidence>
<feature type="transmembrane region" description="Helical" evidence="7">
    <location>
        <begin position="147"/>
        <end position="166"/>
    </location>
</feature>
<name>A0A378U2Z5_MYROD</name>
<evidence type="ECO:0000256" key="7">
    <source>
        <dbReference type="SAM" id="Phobius"/>
    </source>
</evidence>
<feature type="domain" description="HTTM-like" evidence="8">
    <location>
        <begin position="6"/>
        <end position="265"/>
    </location>
</feature>
<dbReference type="GO" id="GO:0019842">
    <property type="term" value="F:vitamin binding"/>
    <property type="evidence" value="ECO:0007669"/>
    <property type="project" value="TreeGrafter"/>
</dbReference>
<evidence type="ECO:0000313" key="10">
    <source>
        <dbReference type="Proteomes" id="UP000255024"/>
    </source>
</evidence>
<feature type="transmembrane region" description="Helical" evidence="7">
    <location>
        <begin position="228"/>
        <end position="261"/>
    </location>
</feature>
<dbReference type="Proteomes" id="UP000255024">
    <property type="component" value="Unassembled WGS sequence"/>
</dbReference>
<dbReference type="SMART" id="SM00752">
    <property type="entry name" value="HTTM"/>
    <property type="match status" value="1"/>
</dbReference>
<dbReference type="EMBL" id="UGQL01000002">
    <property type="protein sequence ID" value="STZ69497.1"/>
    <property type="molecule type" value="Genomic_DNA"/>
</dbReference>
<comment type="subcellular location">
    <subcellularLocation>
        <location evidence="1">Endomembrane system</location>
        <topology evidence="1">Multi-pass membrane protein</topology>
    </subcellularLocation>
</comment>
<dbReference type="PANTHER" id="PTHR12639:SF7">
    <property type="entry name" value="HTTM DOMAIN-CONTAINING PROTEIN"/>
    <property type="match status" value="1"/>
</dbReference>
<proteinExistence type="predicted"/>
<feature type="transmembrane region" description="Helical" evidence="7">
    <location>
        <begin position="57"/>
        <end position="80"/>
    </location>
</feature>
<feature type="transmembrane region" description="Helical" evidence="7">
    <location>
        <begin position="109"/>
        <end position="127"/>
    </location>
</feature>
<keyword evidence="3 7" id="KW-1133">Transmembrane helix</keyword>
<dbReference type="AlphaFoldDB" id="A0A378U2Z5"/>
<sequence>MWKKALQPVDNAPLIIFRIFFGFLFACESFGAIATGWVRLNMVDVKFTFSHIYMDFLQVLVGPQMYVYFFVMGLTSLAVMLGYRYKWSMPLLTLLWAGTYFLQKTSYNNHYYLLMIICVYMCFLPAASYKSLDVKANRVKEELAMPLYFNWIFIFQVSVLYVYGTIAKFYPDWLDGTFTEIMYQSANIPDFFKTIFTQKEFYLIIAYLGIIFDGLIVPALLWKRTRTLALVASCIFHLFNSVTLHIGIFPYFALTFALFFYPSDQIRRIFLKKKPVLEQKENFATPQLSKPVLGFLAVFMFIQFALPLRQHFIEGDILWTDEAHRLSWRMMLRSRGGYTNFILEDKNTKERSFYNAEDVLSRKQETRLNTSDMIWQMAQYIKKEYAAKGIDVAVYADSWVSVNGREYSRYIDENVDLASVPWNYFGHSEWILDKPF</sequence>
<dbReference type="Pfam" id="PF22777">
    <property type="entry name" value="VKGC_lumenal_dom"/>
    <property type="match status" value="1"/>
</dbReference>
<dbReference type="InterPro" id="IPR053935">
    <property type="entry name" value="VKGC_lumenal_dom"/>
</dbReference>
<evidence type="ECO:0000259" key="8">
    <source>
        <dbReference type="SMART" id="SM00752"/>
    </source>
</evidence>
<evidence type="ECO:0000256" key="5">
    <source>
        <dbReference type="ARBA" id="ARBA00023157"/>
    </source>
</evidence>
<dbReference type="RefSeq" id="WP_115092217.1">
    <property type="nucleotide sequence ID" value="NZ_CP068107.1"/>
</dbReference>
<organism evidence="9 10">
    <name type="scientific">Myroides odoratus</name>
    <name type="common">Flavobacterium odoratum</name>
    <dbReference type="NCBI Taxonomy" id="256"/>
    <lineage>
        <taxon>Bacteria</taxon>
        <taxon>Pseudomonadati</taxon>
        <taxon>Bacteroidota</taxon>
        <taxon>Flavobacteriia</taxon>
        <taxon>Flavobacteriales</taxon>
        <taxon>Flavobacteriaceae</taxon>
        <taxon>Myroides</taxon>
    </lineage>
</organism>
<dbReference type="InterPro" id="IPR011020">
    <property type="entry name" value="HTTM-like"/>
</dbReference>
<keyword evidence="6" id="KW-0456">Lyase</keyword>
<reference evidence="9 10" key="1">
    <citation type="submission" date="2018-06" db="EMBL/GenBank/DDBJ databases">
        <authorList>
            <consortium name="Pathogen Informatics"/>
            <person name="Doyle S."/>
        </authorList>
    </citation>
    <scope>NUCLEOTIDE SEQUENCE [LARGE SCALE GENOMIC DNA]</scope>
    <source>
        <strain evidence="9 10">NCTC11179</strain>
    </source>
</reference>
<evidence type="ECO:0000256" key="1">
    <source>
        <dbReference type="ARBA" id="ARBA00004127"/>
    </source>
</evidence>
<keyword evidence="4 7" id="KW-0472">Membrane</keyword>